<feature type="compositionally biased region" description="Basic residues" evidence="1">
    <location>
        <begin position="1"/>
        <end position="15"/>
    </location>
</feature>
<dbReference type="AlphaFoldDB" id="A0A6J4GZK4"/>
<feature type="compositionally biased region" description="Basic residues" evidence="1">
    <location>
        <begin position="55"/>
        <end position="66"/>
    </location>
</feature>
<sequence>GAHPILRRALRRPRVPVRDDGHAARRGARLRPALGPAALPHGRGAGAREPLRRADRQRHPHSRGRLRAHDPHRLRGAGLDGRLGPRRALARAGAPRRRDRHVRPRRGVDAQPQPPRPRHGEVPLHRHPRFGRRGGDRDRGDAHLQAV</sequence>
<organism evidence="2">
    <name type="scientific">uncultured Acetobacteraceae bacterium</name>
    <dbReference type="NCBI Taxonomy" id="169975"/>
    <lineage>
        <taxon>Bacteria</taxon>
        <taxon>Pseudomonadati</taxon>
        <taxon>Pseudomonadota</taxon>
        <taxon>Alphaproteobacteria</taxon>
        <taxon>Acetobacterales</taxon>
        <taxon>Acetobacteraceae</taxon>
        <taxon>environmental samples</taxon>
    </lineage>
</organism>
<feature type="non-terminal residue" evidence="2">
    <location>
        <position position="147"/>
    </location>
</feature>
<proteinExistence type="predicted"/>
<name>A0A6J4GZK4_9PROT</name>
<accession>A0A6J4GZK4</accession>
<feature type="compositionally biased region" description="Low complexity" evidence="1">
    <location>
        <begin position="30"/>
        <end position="42"/>
    </location>
</feature>
<feature type="non-terminal residue" evidence="2">
    <location>
        <position position="1"/>
    </location>
</feature>
<dbReference type="EMBL" id="CADCTL010000001">
    <property type="protein sequence ID" value="CAA9209184.1"/>
    <property type="molecule type" value="Genomic_DNA"/>
</dbReference>
<feature type="compositionally biased region" description="Basic residues" evidence="1">
    <location>
        <begin position="84"/>
        <end position="105"/>
    </location>
</feature>
<feature type="region of interest" description="Disordered" evidence="1">
    <location>
        <begin position="1"/>
        <end position="147"/>
    </location>
</feature>
<feature type="compositionally biased region" description="Basic and acidic residues" evidence="1">
    <location>
        <begin position="133"/>
        <end position="147"/>
    </location>
</feature>
<evidence type="ECO:0000256" key="1">
    <source>
        <dbReference type="SAM" id="MobiDB-lite"/>
    </source>
</evidence>
<evidence type="ECO:0000313" key="2">
    <source>
        <dbReference type="EMBL" id="CAA9209184.1"/>
    </source>
</evidence>
<gene>
    <name evidence="2" type="ORF">AVDCRST_MAG04-20</name>
</gene>
<protein>
    <submittedName>
        <fullName evidence="2">Uncharacterized protein</fullName>
    </submittedName>
</protein>
<reference evidence="2" key="1">
    <citation type="submission" date="2020-02" db="EMBL/GenBank/DDBJ databases">
        <authorList>
            <person name="Meier V. D."/>
        </authorList>
    </citation>
    <scope>NUCLEOTIDE SEQUENCE</scope>
    <source>
        <strain evidence="2">AVDCRST_MAG04</strain>
    </source>
</reference>